<keyword evidence="4" id="KW-1185">Reference proteome</keyword>
<reference evidence="2 4" key="1">
    <citation type="submission" date="2018-11" db="EMBL/GenBank/DDBJ databases">
        <title>Novel bacteria species description.</title>
        <authorList>
            <person name="Han J.-H."/>
        </authorList>
    </citation>
    <scope>NUCLEOTIDE SEQUENCE [LARGE SCALE GENOMIC DNA]</scope>
    <source>
        <strain evidence="2 4">KCTC23259</strain>
    </source>
</reference>
<proteinExistence type="predicted"/>
<dbReference type="Proteomes" id="UP001204144">
    <property type="component" value="Unassembled WGS sequence"/>
</dbReference>
<gene>
    <name evidence="1" type="ORF">EGI31_12665</name>
    <name evidence="2" type="ORF">EGI31_14920</name>
    <name evidence="3" type="ORF">EGI31_18655</name>
</gene>
<dbReference type="EMBL" id="RJUF01000041">
    <property type="protein sequence ID" value="MCP9763807.1"/>
    <property type="molecule type" value="Genomic_DNA"/>
</dbReference>
<protein>
    <submittedName>
        <fullName evidence="2">Uncharacterized protein</fullName>
    </submittedName>
</protein>
<evidence type="ECO:0000313" key="3">
    <source>
        <dbReference type="EMBL" id="MCP9764960.1"/>
    </source>
</evidence>
<dbReference type="AlphaFoldDB" id="A0AAE3H586"/>
<name>A0AAE3H586_9BACT</name>
<evidence type="ECO:0000313" key="1">
    <source>
        <dbReference type="EMBL" id="MCP9763807.1"/>
    </source>
</evidence>
<organism evidence="2 4">
    <name type="scientific">Lacihabitans soyangensis</name>
    <dbReference type="NCBI Taxonomy" id="869394"/>
    <lineage>
        <taxon>Bacteria</taxon>
        <taxon>Pseudomonadati</taxon>
        <taxon>Bacteroidota</taxon>
        <taxon>Cytophagia</taxon>
        <taxon>Cytophagales</taxon>
        <taxon>Leadbetterellaceae</taxon>
        <taxon>Lacihabitans</taxon>
    </lineage>
</organism>
<dbReference type="RefSeq" id="WP_255037576.1">
    <property type="nucleotide sequence ID" value="NZ_RJUF01000041.1"/>
</dbReference>
<comment type="caution">
    <text evidence="2">The sequence shown here is derived from an EMBL/GenBank/DDBJ whole genome shotgun (WGS) entry which is preliminary data.</text>
</comment>
<evidence type="ECO:0000313" key="2">
    <source>
        <dbReference type="EMBL" id="MCP9764236.1"/>
    </source>
</evidence>
<evidence type="ECO:0000313" key="4">
    <source>
        <dbReference type="Proteomes" id="UP001204144"/>
    </source>
</evidence>
<accession>A0AAE3H586</accession>
<dbReference type="EMBL" id="RJUF01000117">
    <property type="protein sequence ID" value="MCP9764236.1"/>
    <property type="molecule type" value="Genomic_DNA"/>
</dbReference>
<dbReference type="EMBL" id="RJUF01000178">
    <property type="protein sequence ID" value="MCP9764960.1"/>
    <property type="molecule type" value="Genomic_DNA"/>
</dbReference>
<sequence>MPLLDFSNLAADAVQEDNIAGNLAWFGVISAKAFSGEYPAVADVTAGEITGSPVARLGAHEFAKVEVPQNSVVFDSDDNGPSAGHNNIDHMLKAKLAGMSKEVQAELKKYKNNPCVFIVPGSDGRHYLVGSSNHGIILRGKGKSGGVGTDERGFDLEGKSSGHRDHPLPISAATLALIPWV</sequence>